<dbReference type="KEGG" id="sphl:LPB140_01430"/>
<reference evidence="2 3" key="1">
    <citation type="submission" date="2016-11" db="EMBL/GenBank/DDBJ databases">
        <title>Sphingorhabdus sp. LPB0140, isolated from marine environment.</title>
        <authorList>
            <person name="Kim E."/>
            <person name="Yi H."/>
        </authorList>
    </citation>
    <scope>NUCLEOTIDE SEQUENCE [LARGE SCALE GENOMIC DNA]</scope>
    <source>
        <strain evidence="2 3">LPB0140</strain>
    </source>
</reference>
<dbReference type="EMBL" id="CP018154">
    <property type="protein sequence ID" value="APG61717.1"/>
    <property type="molecule type" value="Genomic_DNA"/>
</dbReference>
<evidence type="ECO:0008006" key="4">
    <source>
        <dbReference type="Google" id="ProtNLM"/>
    </source>
</evidence>
<dbReference type="Proteomes" id="UP000242561">
    <property type="component" value="Chromosome"/>
</dbReference>
<keyword evidence="3" id="KW-1185">Reference proteome</keyword>
<feature type="transmembrane region" description="Helical" evidence="1">
    <location>
        <begin position="76"/>
        <end position="95"/>
    </location>
</feature>
<evidence type="ECO:0000313" key="2">
    <source>
        <dbReference type="EMBL" id="APG61717.1"/>
    </source>
</evidence>
<accession>A0A1L3J9B8</accession>
<dbReference type="AlphaFoldDB" id="A0A1L3J9B8"/>
<evidence type="ECO:0000313" key="3">
    <source>
        <dbReference type="Proteomes" id="UP000242561"/>
    </source>
</evidence>
<protein>
    <recommendedName>
        <fullName evidence="4">HXXEE domain-containing protein</fullName>
    </recommendedName>
</protein>
<name>A0A1L3J9B8_9SPHN</name>
<organism evidence="2 3">
    <name type="scientific">Sphingorhabdus lutea</name>
    <dbReference type="NCBI Taxonomy" id="1913578"/>
    <lineage>
        <taxon>Bacteria</taxon>
        <taxon>Pseudomonadati</taxon>
        <taxon>Pseudomonadota</taxon>
        <taxon>Alphaproteobacteria</taxon>
        <taxon>Sphingomonadales</taxon>
        <taxon>Sphingomonadaceae</taxon>
        <taxon>Sphingorhabdus</taxon>
    </lineage>
</organism>
<sequence>MWILFAALCVHNLEEAFTYGYYREQSIALTARFVGHNVSLPTPSIFILALIIVAILAAAATIWVCRGPFGPAKHHMVNCFAAILLVNLFIPHIPAAFLLNGYAPGVVTAILINLPVSIFVLRRANAVKYKSKNDY</sequence>
<dbReference type="InterPro" id="IPR025671">
    <property type="entry name" value="HXXEE"/>
</dbReference>
<keyword evidence="1" id="KW-0812">Transmembrane</keyword>
<keyword evidence="1" id="KW-1133">Transmembrane helix</keyword>
<dbReference type="Pfam" id="PF13787">
    <property type="entry name" value="HXXEE"/>
    <property type="match status" value="1"/>
</dbReference>
<evidence type="ECO:0000256" key="1">
    <source>
        <dbReference type="SAM" id="Phobius"/>
    </source>
</evidence>
<proteinExistence type="predicted"/>
<gene>
    <name evidence="2" type="ORF">LPB140_01430</name>
</gene>
<feature type="transmembrane region" description="Helical" evidence="1">
    <location>
        <begin position="40"/>
        <end position="64"/>
    </location>
</feature>
<keyword evidence="1" id="KW-0472">Membrane</keyword>
<feature type="transmembrane region" description="Helical" evidence="1">
    <location>
        <begin position="101"/>
        <end position="121"/>
    </location>
</feature>